<comment type="catalytic activity">
    <reaction evidence="5">
        <text>GDP-beta-L-fucose + NADP(+) = GDP-4-dehydro-alpha-D-rhamnose + NADPH + H(+)</text>
        <dbReference type="Rhea" id="RHEA:18885"/>
        <dbReference type="ChEBI" id="CHEBI:15378"/>
        <dbReference type="ChEBI" id="CHEBI:57273"/>
        <dbReference type="ChEBI" id="CHEBI:57783"/>
        <dbReference type="ChEBI" id="CHEBI:57964"/>
        <dbReference type="ChEBI" id="CHEBI:58349"/>
        <dbReference type="EC" id="1.1.1.271"/>
    </reaction>
</comment>
<evidence type="ECO:0000256" key="5">
    <source>
        <dbReference type="HAMAP-Rule" id="MF_00956"/>
    </source>
</evidence>
<evidence type="ECO:0000313" key="8">
    <source>
        <dbReference type="Proteomes" id="UP000295375"/>
    </source>
</evidence>
<dbReference type="EMBL" id="SNYM01000001">
    <property type="protein sequence ID" value="TDQ51119.1"/>
    <property type="molecule type" value="Genomic_DNA"/>
</dbReference>
<feature type="binding site" evidence="5">
    <location>
        <position position="180"/>
    </location>
    <ligand>
        <name>NADP(+)</name>
        <dbReference type="ChEBI" id="CHEBI:58349"/>
    </ligand>
</feature>
<evidence type="ECO:0000256" key="3">
    <source>
        <dbReference type="ARBA" id="ARBA00023002"/>
    </source>
</evidence>
<comment type="caution">
    <text evidence="5">Lacks conserved residue(s) required for the propagation of feature annotation.</text>
</comment>
<dbReference type="GO" id="GO:0070401">
    <property type="term" value="F:NADP+ binding"/>
    <property type="evidence" value="ECO:0007669"/>
    <property type="project" value="UniProtKB-UniRule"/>
</dbReference>
<feature type="domain" description="NAD-dependent epimerase/dehydratase" evidence="6">
    <location>
        <begin position="6"/>
        <end position="237"/>
    </location>
</feature>
<comment type="pathway">
    <text evidence="5">Nucleotide-sugar biosynthesis; GDP-L-fucose biosynthesis via de novo pathway; GDP-L-fucose from GDP-alpha-D-mannose: step 2/2.</text>
</comment>
<dbReference type="InterPro" id="IPR028614">
    <property type="entry name" value="GDP_fucose/colitose_synth"/>
</dbReference>
<feature type="binding site" evidence="5">
    <location>
        <position position="210"/>
    </location>
    <ligand>
        <name>substrate</name>
    </ligand>
</feature>
<proteinExistence type="inferred from homology"/>
<sequence>MKDQKVLCTGATGFLGRHVVSALQERYGESNVVSVSSKDYNLLNFSDCQKMLVDTNPGIVVHLAAYSGGIGANRKYPADFFFKNSLFVTNMFEAAARFGLKKLVYTMGGCSYPAKATSPIDESQMWNGYPQQESAGYSVAKKMGIVASESYRQQYGLNSVVLIPGNLYGEYDNFRTEESHVVPAMVRRYFETKQRGEKSITMWGDGSPVRDFAYAGDVAKLIPWFLENYDSSEPVNISSGTETSIRYLAETIKEKMGWDGTIEWDTSKPNGQMVKIFDVKRLNALGLSCDTPLSEGLDRTIKWFEKNYAAASDGLRL</sequence>
<dbReference type="Gene3D" id="3.40.50.720">
    <property type="entry name" value="NAD(P)-binding Rossmann-like Domain"/>
    <property type="match status" value="1"/>
</dbReference>
<gene>
    <name evidence="5" type="primary">fcl</name>
    <name evidence="7" type="ORF">EV696_10188</name>
</gene>
<dbReference type="HAMAP" id="MF_00956">
    <property type="entry name" value="GDP_fucose_synth"/>
    <property type="match status" value="1"/>
</dbReference>
<feature type="binding site" evidence="5">
    <location>
        <begin position="164"/>
        <end position="167"/>
    </location>
    <ligand>
        <name>NADP(+)</name>
        <dbReference type="ChEBI" id="CHEBI:58349"/>
    </ligand>
</feature>
<keyword evidence="2 5" id="KW-0521">NADP</keyword>
<feature type="active site" description="Proton donor/acceptor" evidence="5">
    <location>
        <position position="137"/>
    </location>
</feature>
<dbReference type="GO" id="GO:0050577">
    <property type="term" value="F:GDP-L-fucose synthase activity"/>
    <property type="evidence" value="ECO:0007669"/>
    <property type="project" value="UniProtKB-UniRule"/>
</dbReference>
<accession>A0A4R6UYH2</accession>
<dbReference type="GO" id="GO:0016853">
    <property type="term" value="F:isomerase activity"/>
    <property type="evidence" value="ECO:0007669"/>
    <property type="project" value="UniProtKB-KW"/>
</dbReference>
<comment type="function">
    <text evidence="5">Catalyzes the two-step NADP-dependent conversion of GDP-4-dehydro-6-deoxy-D-mannose to GDP-fucose, involving an epimerase and a reductase reaction.</text>
</comment>
<keyword evidence="5" id="KW-0511">Multifunctional enzyme</keyword>
<feature type="binding site" evidence="5">
    <location>
        <position position="188"/>
    </location>
    <ligand>
        <name>substrate</name>
    </ligand>
</feature>
<name>A0A4R6UYH2_9GAMM</name>
<protein>
    <recommendedName>
        <fullName evidence="5">GDP-L-fucose synthase</fullName>
        <ecNumber evidence="5">1.1.1.271</ecNumber>
    </recommendedName>
    <alternativeName>
        <fullName evidence="5">GDP-4-keto-6-deoxy-D-mannose-3,5-epimerase-4-reductase</fullName>
    </alternativeName>
</protein>
<dbReference type="Gene3D" id="3.90.25.10">
    <property type="entry name" value="UDP-galactose 4-epimerase, domain 1"/>
    <property type="match status" value="1"/>
</dbReference>
<feature type="binding site" evidence="5">
    <location>
        <begin position="10"/>
        <end position="16"/>
    </location>
    <ligand>
        <name>NADP(+)</name>
        <dbReference type="ChEBI" id="CHEBI:58349"/>
    </ligand>
</feature>
<dbReference type="GO" id="GO:0042351">
    <property type="term" value="P:'de novo' GDP-L-fucose biosynthetic process"/>
    <property type="evidence" value="ECO:0007669"/>
    <property type="project" value="UniProtKB-UniRule"/>
</dbReference>
<dbReference type="InterPro" id="IPR001509">
    <property type="entry name" value="Epimerase_deHydtase"/>
</dbReference>
<feature type="binding site" evidence="5">
    <location>
        <position position="141"/>
    </location>
    <ligand>
        <name>NADP(+)</name>
        <dbReference type="ChEBI" id="CHEBI:58349"/>
    </ligand>
</feature>
<feature type="site" description="Important for catalytic activity" evidence="5">
    <location>
        <position position="110"/>
    </location>
</feature>
<feature type="binding site" evidence="5">
    <location>
        <position position="203"/>
    </location>
    <ligand>
        <name>substrate</name>
    </ligand>
</feature>
<evidence type="ECO:0000256" key="1">
    <source>
        <dbReference type="ARBA" id="ARBA00005959"/>
    </source>
</evidence>
<dbReference type="EC" id="1.1.1.271" evidence="5"/>
<evidence type="ECO:0000313" key="7">
    <source>
        <dbReference type="EMBL" id="TDQ51119.1"/>
    </source>
</evidence>
<comment type="similarity">
    <text evidence="1 5">Belongs to the NAD(P)-dependent epimerase/dehydratase family. Fucose synthase subfamily.</text>
</comment>
<dbReference type="CDD" id="cd05239">
    <property type="entry name" value="GDP_FS_SDR_e"/>
    <property type="match status" value="1"/>
</dbReference>
<dbReference type="OrthoDB" id="9811425at2"/>
<organism evidence="7 8">
    <name type="scientific">Permianibacter aggregans</name>
    <dbReference type="NCBI Taxonomy" id="1510150"/>
    <lineage>
        <taxon>Bacteria</taxon>
        <taxon>Pseudomonadati</taxon>
        <taxon>Pseudomonadota</taxon>
        <taxon>Gammaproteobacteria</taxon>
        <taxon>Pseudomonadales</taxon>
        <taxon>Pseudomonadaceae</taxon>
        <taxon>Permianibacter</taxon>
    </lineage>
</organism>
<dbReference type="RefSeq" id="WP_133586974.1">
    <property type="nucleotide sequence ID" value="NZ_CP037953.1"/>
</dbReference>
<dbReference type="Pfam" id="PF01370">
    <property type="entry name" value="Epimerase"/>
    <property type="match status" value="1"/>
</dbReference>
<dbReference type="UniPathway" id="UPA00128">
    <property type="reaction ID" value="UER00191"/>
</dbReference>
<keyword evidence="8" id="KW-1185">Reference proteome</keyword>
<comment type="caution">
    <text evidence="7">The sequence shown here is derived from an EMBL/GenBank/DDBJ whole genome shotgun (WGS) entry which is preliminary data.</text>
</comment>
<reference evidence="7 8" key="1">
    <citation type="submission" date="2019-03" db="EMBL/GenBank/DDBJ databases">
        <title>Genomic Encyclopedia of Type Strains, Phase IV (KMG-IV): sequencing the most valuable type-strain genomes for metagenomic binning, comparative biology and taxonomic classification.</title>
        <authorList>
            <person name="Goeker M."/>
        </authorList>
    </citation>
    <scope>NUCLEOTIDE SEQUENCE [LARGE SCALE GENOMIC DNA]</scope>
    <source>
        <strain evidence="7 8">DSM 103792</strain>
    </source>
</reference>
<evidence type="ECO:0000256" key="4">
    <source>
        <dbReference type="ARBA" id="ARBA00023235"/>
    </source>
</evidence>
<dbReference type="InterPro" id="IPR036291">
    <property type="entry name" value="NAD(P)-bd_dom_sf"/>
</dbReference>
<evidence type="ECO:0000256" key="2">
    <source>
        <dbReference type="ARBA" id="ARBA00022857"/>
    </source>
</evidence>
<dbReference type="SUPFAM" id="SSF51735">
    <property type="entry name" value="NAD(P)-binding Rossmann-fold domains"/>
    <property type="match status" value="1"/>
</dbReference>
<keyword evidence="4 5" id="KW-0413">Isomerase</keyword>
<keyword evidence="3 5" id="KW-0560">Oxidoreductase</keyword>
<dbReference type="Proteomes" id="UP000295375">
    <property type="component" value="Unassembled WGS sequence"/>
</dbReference>
<dbReference type="PANTHER" id="PTHR43238:SF1">
    <property type="entry name" value="GDP-L-FUCOSE SYNTHASE"/>
    <property type="match status" value="1"/>
</dbReference>
<dbReference type="PANTHER" id="PTHR43238">
    <property type="entry name" value="GDP-L-FUCOSE SYNTHASE"/>
    <property type="match status" value="1"/>
</dbReference>
<dbReference type="AlphaFoldDB" id="A0A4R6UYH2"/>
<evidence type="ECO:0000259" key="6">
    <source>
        <dbReference type="Pfam" id="PF01370"/>
    </source>
</evidence>